<proteinExistence type="inferred from homology"/>
<dbReference type="GO" id="GO:0070525">
    <property type="term" value="P:tRNA threonylcarbamoyladenosine metabolic process"/>
    <property type="evidence" value="ECO:0007669"/>
    <property type="project" value="TreeGrafter"/>
</dbReference>
<evidence type="ECO:0000313" key="3">
    <source>
        <dbReference type="Proteomes" id="UP000248482"/>
    </source>
</evidence>
<dbReference type="PANTHER" id="PTHR31283:SF5">
    <property type="entry name" value="EKC_KEOPS COMPLEX SUBUNIT LAGE3"/>
    <property type="match status" value="1"/>
</dbReference>
<dbReference type="RefSeq" id="XP_022346973.1">
    <property type="nucleotide sequence ID" value="XM_022491265.1"/>
</dbReference>
<keyword evidence="3" id="KW-1185">Reference proteome</keyword>
<organism evidence="3 4">
    <name type="scientific">Enhydra lutris kenyoni</name>
    <name type="common">northern sea otter</name>
    <dbReference type="NCBI Taxonomy" id="391180"/>
    <lineage>
        <taxon>Eukaryota</taxon>
        <taxon>Metazoa</taxon>
        <taxon>Chordata</taxon>
        <taxon>Craniata</taxon>
        <taxon>Vertebrata</taxon>
        <taxon>Euteleostomi</taxon>
        <taxon>Mammalia</taxon>
        <taxon>Eutheria</taxon>
        <taxon>Laurasiatheria</taxon>
        <taxon>Carnivora</taxon>
        <taxon>Caniformia</taxon>
        <taxon>Musteloidea</taxon>
        <taxon>Mustelidae</taxon>
        <taxon>Lutrinae</taxon>
        <taxon>Enhydra</taxon>
    </lineage>
</organism>
<dbReference type="KEGG" id="elk:111139114"/>
<gene>
    <name evidence="4" type="primary">LOC111139114</name>
</gene>
<dbReference type="Proteomes" id="UP000248482">
    <property type="component" value="Unplaced"/>
</dbReference>
<feature type="region of interest" description="Disordered" evidence="2">
    <location>
        <begin position="1"/>
        <end position="63"/>
    </location>
</feature>
<dbReference type="GeneID" id="111139114"/>
<accession>A0A2Y9IEB7</accession>
<dbReference type="GO" id="GO:0000408">
    <property type="term" value="C:EKC/KEOPS complex"/>
    <property type="evidence" value="ECO:0007669"/>
    <property type="project" value="TreeGrafter"/>
</dbReference>
<dbReference type="AlphaFoldDB" id="A0A2Y9IEB7"/>
<protein>
    <submittedName>
        <fullName evidence="4">Cancer/testis antigen 1-like</fullName>
    </submittedName>
</protein>
<dbReference type="OrthoDB" id="9750727at2759"/>
<dbReference type="Pfam" id="PF09341">
    <property type="entry name" value="Pcc1"/>
    <property type="match status" value="1"/>
</dbReference>
<evidence type="ECO:0000256" key="2">
    <source>
        <dbReference type="SAM" id="MobiDB-lite"/>
    </source>
</evidence>
<feature type="compositionally biased region" description="Low complexity" evidence="2">
    <location>
        <begin position="32"/>
        <end position="43"/>
    </location>
</feature>
<name>A0A2Y9IEB7_ENHLU</name>
<evidence type="ECO:0000313" key="4">
    <source>
        <dbReference type="RefSeq" id="XP_022346973.1"/>
    </source>
</evidence>
<reference evidence="4" key="1">
    <citation type="submission" date="2025-08" db="UniProtKB">
        <authorList>
            <consortium name="RefSeq"/>
        </authorList>
    </citation>
    <scope>IDENTIFICATION</scope>
    <source>
        <tissue evidence="4">Blood</tissue>
    </source>
</reference>
<sequence length="163" mass="16365">MQAPDDGAGGAEGGAGAPEGPGGPGEPEGCDGTAAEGTVAGGASELEGASPAPRNGEDASALASGEASGSQLLEFALRVPFLCYVDAEMARQYLISGEESFQGAAQMELAVIGSDLLIKLTAEDSTLLQISTATLLNQLSTIIQTMQHFVPPFFAKPRPGKGG</sequence>
<dbReference type="InterPro" id="IPR015419">
    <property type="entry name" value="CTAG/Pcc1"/>
</dbReference>
<comment type="similarity">
    <text evidence="1">Belongs to the CTAG/PCC1 family.</text>
</comment>
<dbReference type="Gene3D" id="3.30.310.50">
    <property type="entry name" value="Alpha-D-phosphohexomutase, C-terminal domain"/>
    <property type="match status" value="1"/>
</dbReference>
<dbReference type="PANTHER" id="PTHR31283">
    <property type="entry name" value="EKC/KEOPS COMPLEX SUBUNIT PCC1 FAMILY MEMBER"/>
    <property type="match status" value="1"/>
</dbReference>
<evidence type="ECO:0000256" key="1">
    <source>
        <dbReference type="ARBA" id="ARBA00007073"/>
    </source>
</evidence>
<feature type="compositionally biased region" description="Gly residues" evidence="2">
    <location>
        <begin position="7"/>
        <end position="26"/>
    </location>
</feature>